<dbReference type="AlphaFoldDB" id="A0A5N7A8H0"/>
<reference evidence="2 3" key="1">
    <citation type="submission" date="2019-04" db="EMBL/GenBank/DDBJ databases">
        <title>Friends and foes A comparative genomics studyof 23 Aspergillus species from section Flavi.</title>
        <authorList>
            <consortium name="DOE Joint Genome Institute"/>
            <person name="Kjaerbolling I."/>
            <person name="Vesth T."/>
            <person name="Frisvad J.C."/>
            <person name="Nybo J.L."/>
            <person name="Theobald S."/>
            <person name="Kildgaard S."/>
            <person name="Isbrandt T."/>
            <person name="Kuo A."/>
            <person name="Sato A."/>
            <person name="Lyhne E.K."/>
            <person name="Kogle M.E."/>
            <person name="Wiebenga A."/>
            <person name="Kun R.S."/>
            <person name="Lubbers R.J."/>
            <person name="Makela M.R."/>
            <person name="Barry K."/>
            <person name="Chovatia M."/>
            <person name="Clum A."/>
            <person name="Daum C."/>
            <person name="Haridas S."/>
            <person name="He G."/>
            <person name="LaButti K."/>
            <person name="Lipzen A."/>
            <person name="Mondo S."/>
            <person name="Riley R."/>
            <person name="Salamov A."/>
            <person name="Simmons B.A."/>
            <person name="Magnuson J.K."/>
            <person name="Henrissat B."/>
            <person name="Mortensen U.H."/>
            <person name="Larsen T.O."/>
            <person name="Devries R.P."/>
            <person name="Grigoriev I.V."/>
            <person name="Machida M."/>
            <person name="Baker S.E."/>
            <person name="Andersen M.R."/>
        </authorList>
    </citation>
    <scope>NUCLEOTIDE SEQUENCE [LARGE SCALE GENOMIC DNA]</scope>
    <source>
        <strain evidence="2 3">CBS 763.97</strain>
    </source>
</reference>
<sequence>MNLDIVPNWLRVLWGLSLSYILCNLISVIEQFTLLFFLLVNQTEYTDIIQKTIRDWINLAQLAAVRKYKVSASIIYIALLLVSIVPVVADTINYYLTSTGEDTAYRNFGLDIFGGYHYGYIHPNHELRTRTQLHSLSQTVLAAQTVIFPLIFLFGLPSLNIFIYVWWAAVDNMIFAYVQTGLYFKIYCYEQFSTDHETQPLLAESASESEE</sequence>
<evidence type="ECO:0000313" key="2">
    <source>
        <dbReference type="EMBL" id="KAE8364850.1"/>
    </source>
</evidence>
<feature type="transmembrane region" description="Helical" evidence="1">
    <location>
        <begin position="146"/>
        <end position="167"/>
    </location>
</feature>
<keyword evidence="1" id="KW-0812">Transmembrane</keyword>
<gene>
    <name evidence="2" type="ORF">BDV27DRAFT_144909</name>
</gene>
<keyword evidence="1" id="KW-1133">Transmembrane helix</keyword>
<dbReference type="Proteomes" id="UP000326268">
    <property type="component" value="Unassembled WGS sequence"/>
</dbReference>
<dbReference type="GeneID" id="43654774"/>
<evidence type="ECO:0000256" key="1">
    <source>
        <dbReference type="SAM" id="Phobius"/>
    </source>
</evidence>
<feature type="transmembrane region" description="Helical" evidence="1">
    <location>
        <begin position="12"/>
        <end position="40"/>
    </location>
</feature>
<evidence type="ECO:0000313" key="3">
    <source>
        <dbReference type="Proteomes" id="UP000326268"/>
    </source>
</evidence>
<protein>
    <submittedName>
        <fullName evidence="2">Uncharacterized protein</fullName>
    </submittedName>
</protein>
<keyword evidence="1" id="KW-0472">Membrane</keyword>
<organism evidence="2 3">
    <name type="scientific">Aspergillus caelatus</name>
    <dbReference type="NCBI Taxonomy" id="61420"/>
    <lineage>
        <taxon>Eukaryota</taxon>
        <taxon>Fungi</taxon>
        <taxon>Dikarya</taxon>
        <taxon>Ascomycota</taxon>
        <taxon>Pezizomycotina</taxon>
        <taxon>Eurotiomycetes</taxon>
        <taxon>Eurotiomycetidae</taxon>
        <taxon>Eurotiales</taxon>
        <taxon>Aspergillaceae</taxon>
        <taxon>Aspergillus</taxon>
        <taxon>Aspergillus subgen. Circumdati</taxon>
    </lineage>
</organism>
<feature type="transmembrane region" description="Helical" evidence="1">
    <location>
        <begin position="74"/>
        <end position="96"/>
    </location>
</feature>
<proteinExistence type="predicted"/>
<keyword evidence="3" id="KW-1185">Reference proteome</keyword>
<dbReference type="OrthoDB" id="5139341at2759"/>
<dbReference type="EMBL" id="ML737642">
    <property type="protein sequence ID" value="KAE8364850.1"/>
    <property type="molecule type" value="Genomic_DNA"/>
</dbReference>
<name>A0A5N7A8H0_9EURO</name>
<accession>A0A5N7A8H0</accession>
<dbReference type="RefSeq" id="XP_031927931.1">
    <property type="nucleotide sequence ID" value="XM_032070328.1"/>
</dbReference>